<evidence type="ECO:0000256" key="6">
    <source>
        <dbReference type="ARBA" id="ARBA00022970"/>
    </source>
</evidence>
<organism evidence="11 12">
    <name type="scientific">Chitinasiproducens palmae</name>
    <dbReference type="NCBI Taxonomy" id="1770053"/>
    <lineage>
        <taxon>Bacteria</taxon>
        <taxon>Pseudomonadati</taxon>
        <taxon>Pseudomonadota</taxon>
        <taxon>Betaproteobacteria</taxon>
        <taxon>Burkholderiales</taxon>
        <taxon>Burkholderiaceae</taxon>
        <taxon>Chitinasiproducens</taxon>
    </lineage>
</organism>
<gene>
    <name evidence="11" type="ORF">SAMN05216551_10645</name>
</gene>
<evidence type="ECO:0000313" key="11">
    <source>
        <dbReference type="EMBL" id="SDV48762.1"/>
    </source>
</evidence>
<keyword evidence="7 9" id="KW-1133">Transmembrane helix</keyword>
<dbReference type="AlphaFoldDB" id="A0A1H2PPQ3"/>
<evidence type="ECO:0000256" key="4">
    <source>
        <dbReference type="ARBA" id="ARBA00022475"/>
    </source>
</evidence>
<feature type="transmembrane region" description="Helical" evidence="9">
    <location>
        <begin position="6"/>
        <end position="35"/>
    </location>
</feature>
<evidence type="ECO:0000256" key="2">
    <source>
        <dbReference type="ARBA" id="ARBA00010072"/>
    </source>
</evidence>
<dbReference type="STRING" id="1770053.SAMN05216551_10645"/>
<dbReference type="InterPro" id="IPR010065">
    <property type="entry name" value="AA_ABC_transptr_permease_3TM"/>
</dbReference>
<evidence type="ECO:0000256" key="8">
    <source>
        <dbReference type="ARBA" id="ARBA00023136"/>
    </source>
</evidence>
<comment type="subcellular location">
    <subcellularLocation>
        <location evidence="1">Cell inner membrane</location>
        <topology evidence="1">Multi-pass membrane protein</topology>
    </subcellularLocation>
    <subcellularLocation>
        <location evidence="9">Cell membrane</location>
        <topology evidence="9">Multi-pass membrane protein</topology>
    </subcellularLocation>
</comment>
<comment type="similarity">
    <text evidence="2">Belongs to the binding-protein-dependent transport system permease family. HisMQ subfamily.</text>
</comment>
<feature type="transmembrane region" description="Helical" evidence="9">
    <location>
        <begin position="176"/>
        <end position="199"/>
    </location>
</feature>
<evidence type="ECO:0000313" key="12">
    <source>
        <dbReference type="Proteomes" id="UP000243719"/>
    </source>
</evidence>
<keyword evidence="3 9" id="KW-0813">Transport</keyword>
<evidence type="ECO:0000256" key="5">
    <source>
        <dbReference type="ARBA" id="ARBA00022692"/>
    </source>
</evidence>
<dbReference type="InterPro" id="IPR035906">
    <property type="entry name" value="MetI-like_sf"/>
</dbReference>
<evidence type="ECO:0000256" key="1">
    <source>
        <dbReference type="ARBA" id="ARBA00004429"/>
    </source>
</evidence>
<dbReference type="CDD" id="cd06261">
    <property type="entry name" value="TM_PBP2"/>
    <property type="match status" value="1"/>
</dbReference>
<keyword evidence="5 9" id="KW-0812">Transmembrane</keyword>
<keyword evidence="6" id="KW-0029">Amino-acid transport</keyword>
<dbReference type="GO" id="GO:0006865">
    <property type="term" value="P:amino acid transport"/>
    <property type="evidence" value="ECO:0007669"/>
    <property type="project" value="UniProtKB-KW"/>
</dbReference>
<dbReference type="NCBIfam" id="TIGR01726">
    <property type="entry name" value="HEQRo_perm_3TM"/>
    <property type="match status" value="1"/>
</dbReference>
<dbReference type="EMBL" id="FNLO01000006">
    <property type="protein sequence ID" value="SDV48762.1"/>
    <property type="molecule type" value="Genomic_DNA"/>
</dbReference>
<name>A0A1H2PPQ3_9BURK</name>
<evidence type="ECO:0000256" key="9">
    <source>
        <dbReference type="RuleBase" id="RU363032"/>
    </source>
</evidence>
<keyword evidence="4" id="KW-1003">Cell membrane</keyword>
<feature type="transmembrane region" description="Helical" evidence="9">
    <location>
        <begin position="56"/>
        <end position="73"/>
    </location>
</feature>
<dbReference type="OrthoDB" id="6534575at2"/>
<evidence type="ECO:0000256" key="7">
    <source>
        <dbReference type="ARBA" id="ARBA00022989"/>
    </source>
</evidence>
<dbReference type="Proteomes" id="UP000243719">
    <property type="component" value="Unassembled WGS sequence"/>
</dbReference>
<dbReference type="SUPFAM" id="SSF161098">
    <property type="entry name" value="MetI-like"/>
    <property type="match status" value="1"/>
</dbReference>
<proteinExistence type="inferred from homology"/>
<dbReference type="Gene3D" id="1.10.3720.10">
    <property type="entry name" value="MetI-like"/>
    <property type="match status" value="1"/>
</dbReference>
<dbReference type="GO" id="GO:0022857">
    <property type="term" value="F:transmembrane transporter activity"/>
    <property type="evidence" value="ECO:0007669"/>
    <property type="project" value="InterPro"/>
</dbReference>
<feature type="domain" description="ABC transmembrane type-1" evidence="10">
    <location>
        <begin position="14"/>
        <end position="202"/>
    </location>
</feature>
<dbReference type="RefSeq" id="WP_091908130.1">
    <property type="nucleotide sequence ID" value="NZ_FNLO01000006.1"/>
</dbReference>
<keyword evidence="12" id="KW-1185">Reference proteome</keyword>
<dbReference type="PANTHER" id="PTHR30614:SF0">
    <property type="entry name" value="L-CYSTINE TRANSPORT SYSTEM PERMEASE PROTEIN TCYL"/>
    <property type="match status" value="1"/>
</dbReference>
<accession>A0A1H2PPQ3</accession>
<sequence>MHFTDILVAIWGGFGVTVTVVALALLYAIPFALVFGTLQHELKDWRRAPVTAFIEFWRSSPIVVLLFVFYYALPMFRIELSALSVGSLVLGMNMGGYGTQAVRAGLQAVDRGQKEAAIALGLSPLQDLMLVQLPQALRAGIPTYVNLFIQLVKGTALVSLLSLADMTYRAKEIAQVTFAPAPAYMGLLLSYFVICYPLTVLGRSLERRHGASNAKRNV</sequence>
<reference evidence="12" key="1">
    <citation type="submission" date="2016-09" db="EMBL/GenBank/DDBJ databases">
        <authorList>
            <person name="Varghese N."/>
            <person name="Submissions S."/>
        </authorList>
    </citation>
    <scope>NUCLEOTIDE SEQUENCE [LARGE SCALE GENOMIC DNA]</scope>
    <source>
        <strain evidence="12">JS23</strain>
    </source>
</reference>
<keyword evidence="8 9" id="KW-0472">Membrane</keyword>
<evidence type="ECO:0000256" key="3">
    <source>
        <dbReference type="ARBA" id="ARBA00022448"/>
    </source>
</evidence>
<dbReference type="PANTHER" id="PTHR30614">
    <property type="entry name" value="MEMBRANE COMPONENT OF AMINO ACID ABC TRANSPORTER"/>
    <property type="match status" value="1"/>
</dbReference>
<protein>
    <submittedName>
        <fullName evidence="11">Amino acid ABC transporter membrane protein 1, PAAT family</fullName>
    </submittedName>
</protein>
<dbReference type="Pfam" id="PF00528">
    <property type="entry name" value="BPD_transp_1"/>
    <property type="match status" value="1"/>
</dbReference>
<evidence type="ECO:0000259" key="10">
    <source>
        <dbReference type="PROSITE" id="PS50928"/>
    </source>
</evidence>
<dbReference type="InterPro" id="IPR000515">
    <property type="entry name" value="MetI-like"/>
</dbReference>
<dbReference type="InterPro" id="IPR043429">
    <property type="entry name" value="ArtM/GltK/GlnP/TcyL/YhdX-like"/>
</dbReference>
<dbReference type="PROSITE" id="PS50928">
    <property type="entry name" value="ABC_TM1"/>
    <property type="match status" value="1"/>
</dbReference>
<dbReference type="GO" id="GO:0043190">
    <property type="term" value="C:ATP-binding cassette (ABC) transporter complex"/>
    <property type="evidence" value="ECO:0007669"/>
    <property type="project" value="InterPro"/>
</dbReference>